<name>A0A7K9WUZ1_9PASS</name>
<feature type="domain" description="Ig-like" evidence="1">
    <location>
        <begin position="39"/>
        <end position="120"/>
    </location>
</feature>
<dbReference type="InterPro" id="IPR007110">
    <property type="entry name" value="Ig-like_dom"/>
</dbReference>
<reference evidence="2 3" key="1">
    <citation type="submission" date="2019-09" db="EMBL/GenBank/DDBJ databases">
        <title>Bird 10,000 Genomes (B10K) Project - Family phase.</title>
        <authorList>
            <person name="Zhang G."/>
        </authorList>
    </citation>
    <scope>NUCLEOTIDE SEQUENCE [LARGE SCALE GENOMIC DNA]</scope>
    <source>
        <strain evidence="2">B10K-DU-001-49</strain>
        <tissue evidence="2">Muscle</tissue>
    </source>
</reference>
<gene>
    <name evidence="2" type="primary">Fcrl2_1</name>
    <name evidence="2" type="ORF">RHIDAH_R15767</name>
</gene>
<protein>
    <submittedName>
        <fullName evidence="2">FCRL2 protein</fullName>
    </submittedName>
</protein>
<dbReference type="PROSITE" id="PS50835">
    <property type="entry name" value="IG_LIKE"/>
    <property type="match status" value="1"/>
</dbReference>
<accession>A0A7K9WUZ1</accession>
<dbReference type="AlphaFoldDB" id="A0A7K9WUZ1"/>
<dbReference type="SUPFAM" id="SSF48726">
    <property type="entry name" value="Immunoglobulin"/>
    <property type="match status" value="1"/>
</dbReference>
<organism evidence="2 3">
    <name type="scientific">Rhipidura dahli</name>
    <dbReference type="NCBI Taxonomy" id="667186"/>
    <lineage>
        <taxon>Eukaryota</taxon>
        <taxon>Metazoa</taxon>
        <taxon>Chordata</taxon>
        <taxon>Craniata</taxon>
        <taxon>Vertebrata</taxon>
        <taxon>Euteleostomi</taxon>
        <taxon>Archelosauria</taxon>
        <taxon>Archosauria</taxon>
        <taxon>Dinosauria</taxon>
        <taxon>Saurischia</taxon>
        <taxon>Theropoda</taxon>
        <taxon>Coelurosauria</taxon>
        <taxon>Aves</taxon>
        <taxon>Neognathae</taxon>
        <taxon>Neoaves</taxon>
        <taxon>Telluraves</taxon>
        <taxon>Australaves</taxon>
        <taxon>Passeriformes</taxon>
        <taxon>Rhipiduridae</taxon>
        <taxon>Rhipidura</taxon>
    </lineage>
</organism>
<dbReference type="Pfam" id="PF13927">
    <property type="entry name" value="Ig_3"/>
    <property type="match status" value="1"/>
</dbReference>
<keyword evidence="3" id="KW-1185">Reference proteome</keyword>
<feature type="non-terminal residue" evidence="2">
    <location>
        <position position="1"/>
    </location>
</feature>
<sequence>LQLHHNGRYHCKALVDSGSSSQWMDSAAVTLTVTSFGVPLSGVSLSVQTPGTQVALGDHLVLSCTVAAGTGPLSFSWHWGGSRAPLGTGPCLELLQVGVNDSSHYQCRASNGDSEAKSLSL</sequence>
<dbReference type="InterPro" id="IPR036179">
    <property type="entry name" value="Ig-like_dom_sf"/>
</dbReference>
<dbReference type="Proteomes" id="UP000561178">
    <property type="component" value="Unassembled WGS sequence"/>
</dbReference>
<dbReference type="Gene3D" id="2.60.40.10">
    <property type="entry name" value="Immunoglobulins"/>
    <property type="match status" value="1"/>
</dbReference>
<evidence type="ECO:0000313" key="3">
    <source>
        <dbReference type="Proteomes" id="UP000561178"/>
    </source>
</evidence>
<evidence type="ECO:0000313" key="2">
    <source>
        <dbReference type="EMBL" id="NXI88904.1"/>
    </source>
</evidence>
<proteinExistence type="predicted"/>
<comment type="caution">
    <text evidence="2">The sequence shown here is derived from an EMBL/GenBank/DDBJ whole genome shotgun (WGS) entry which is preliminary data.</text>
</comment>
<feature type="non-terminal residue" evidence="2">
    <location>
        <position position="121"/>
    </location>
</feature>
<evidence type="ECO:0000259" key="1">
    <source>
        <dbReference type="PROSITE" id="PS50835"/>
    </source>
</evidence>
<dbReference type="InterPro" id="IPR013783">
    <property type="entry name" value="Ig-like_fold"/>
</dbReference>
<dbReference type="CDD" id="cd00096">
    <property type="entry name" value="Ig"/>
    <property type="match status" value="1"/>
</dbReference>
<dbReference type="EMBL" id="VXAC01008827">
    <property type="protein sequence ID" value="NXI88904.1"/>
    <property type="molecule type" value="Genomic_DNA"/>
</dbReference>